<sequence>MRKNKSSLTVKIFLITMALLVAACSISVLCMAKYIPETYGSQLSERLQNEAQKLVQELGECTSLENCYALVDSFSLEMDAQVSISDQDGYLIYPEVVGKIDMSNDTVAVTKDENENSQAIEDELLSGIMFPFTIQNTGERYILEVHGKSSPINQAASAIQETLPIILTGIFILSILCSLFYSHYITNPIIEISKVSERMAGLDFSMKSDLKRNDEVGVLSESLNALSGNLEKTLHELESEIRKEKELEQKQRNFFASASHDLKTPIAILIGHLNGILDGVGDYKNAKPYIERSIAIAEQMNQLIQSLLFIAYVENGTVTPVFEKSDFAELVRCSVGEMSCLIEDKGQQLSVDIPDRAICWFDSGMMERVIKNLIENAVKYSPVKESIAISMSQDRNADIKFEIENTGVTIPNDSLPNLFEPFYRVDASRSKENGGNGLGMYIIKTLLENHEASYGICNTDNGVKFQFCLTASKIHKKSI</sequence>
<accession>A0AC61RP14</accession>
<dbReference type="Proteomes" id="UP000304953">
    <property type="component" value="Unassembled WGS sequence"/>
</dbReference>
<evidence type="ECO:0000313" key="2">
    <source>
        <dbReference type="Proteomes" id="UP000304953"/>
    </source>
</evidence>
<keyword evidence="1" id="KW-0808">Transferase</keyword>
<gene>
    <name evidence="1" type="ORF">E5329_26530</name>
</gene>
<name>A0AC61RP14_9FIRM</name>
<evidence type="ECO:0000313" key="1">
    <source>
        <dbReference type="EMBL" id="TGY87697.1"/>
    </source>
</evidence>
<keyword evidence="1" id="KW-0418">Kinase</keyword>
<reference evidence="1" key="1">
    <citation type="submission" date="2019-04" db="EMBL/GenBank/DDBJ databases">
        <title>Microbes associate with the intestines of laboratory mice.</title>
        <authorList>
            <person name="Navarre W."/>
            <person name="Wong E."/>
            <person name="Huang K."/>
            <person name="Tropini C."/>
            <person name="Ng K."/>
            <person name="Yu B."/>
        </authorList>
    </citation>
    <scope>NUCLEOTIDE SEQUENCE</scope>
    <source>
        <strain evidence="1">NM01_1-7b</strain>
    </source>
</reference>
<dbReference type="EMBL" id="SRYA01000112">
    <property type="protein sequence ID" value="TGY87697.1"/>
    <property type="molecule type" value="Genomic_DNA"/>
</dbReference>
<protein>
    <submittedName>
        <fullName evidence="1">HAMP domain-containing histidine kinase</fullName>
    </submittedName>
</protein>
<proteinExistence type="predicted"/>
<organism evidence="1 2">
    <name type="scientific">Petralouisia muris</name>
    <dbReference type="NCBI Taxonomy" id="3032872"/>
    <lineage>
        <taxon>Bacteria</taxon>
        <taxon>Bacillati</taxon>
        <taxon>Bacillota</taxon>
        <taxon>Clostridia</taxon>
        <taxon>Lachnospirales</taxon>
        <taxon>Lachnospiraceae</taxon>
        <taxon>Petralouisia</taxon>
    </lineage>
</organism>
<keyword evidence="2" id="KW-1185">Reference proteome</keyword>
<comment type="caution">
    <text evidence="1">The sequence shown here is derived from an EMBL/GenBank/DDBJ whole genome shotgun (WGS) entry which is preliminary data.</text>
</comment>